<proteinExistence type="predicted"/>
<organism evidence="1 2">
    <name type="scientific">Pedobacter mendelii</name>
    <dbReference type="NCBI Taxonomy" id="1908240"/>
    <lineage>
        <taxon>Bacteria</taxon>
        <taxon>Pseudomonadati</taxon>
        <taxon>Bacteroidota</taxon>
        <taxon>Sphingobacteriia</taxon>
        <taxon>Sphingobacteriales</taxon>
        <taxon>Sphingobacteriaceae</taxon>
        <taxon>Pedobacter</taxon>
    </lineage>
</organism>
<dbReference type="SUPFAM" id="SSF51206">
    <property type="entry name" value="cAMP-binding domain-like"/>
    <property type="match status" value="1"/>
</dbReference>
<dbReference type="EMBL" id="BMDJ01000007">
    <property type="protein sequence ID" value="GGI27233.1"/>
    <property type="molecule type" value="Genomic_DNA"/>
</dbReference>
<evidence type="ECO:0000313" key="2">
    <source>
        <dbReference type="Proteomes" id="UP000645390"/>
    </source>
</evidence>
<dbReference type="Gene3D" id="2.60.120.10">
    <property type="entry name" value="Jelly Rolls"/>
    <property type="match status" value="1"/>
</dbReference>
<accession>A0ABQ2BLM9</accession>
<keyword evidence="2" id="KW-1185">Reference proteome</keyword>
<dbReference type="InterPro" id="IPR018490">
    <property type="entry name" value="cNMP-bd_dom_sf"/>
</dbReference>
<comment type="caution">
    <text evidence="1">The sequence shown here is derived from an EMBL/GenBank/DDBJ whole genome shotgun (WGS) entry which is preliminary data.</text>
</comment>
<gene>
    <name evidence="1" type="ORF">GCM10008119_26630</name>
</gene>
<reference evidence="2" key="1">
    <citation type="journal article" date="2019" name="Int. J. Syst. Evol. Microbiol.">
        <title>The Global Catalogue of Microorganisms (GCM) 10K type strain sequencing project: providing services to taxonomists for standard genome sequencing and annotation.</title>
        <authorList>
            <consortium name="The Broad Institute Genomics Platform"/>
            <consortium name="The Broad Institute Genome Sequencing Center for Infectious Disease"/>
            <person name="Wu L."/>
            <person name="Ma J."/>
        </authorList>
    </citation>
    <scope>NUCLEOTIDE SEQUENCE [LARGE SCALE GENOMIC DNA]</scope>
    <source>
        <strain evidence="2">CCM 8939</strain>
    </source>
</reference>
<protein>
    <submittedName>
        <fullName evidence="1">Cyclic nucleotide-binding protein</fullName>
    </submittedName>
</protein>
<dbReference type="InterPro" id="IPR014710">
    <property type="entry name" value="RmlC-like_jellyroll"/>
</dbReference>
<sequence length="206" mass="24249">MINVPESQRYLQPLINYLEQLYPLSQEFIQHYEKDCSLITIKKNKFVLSPFDTNNSMFFLLKGIVRGFIKEEKRDISTWFGFENQFIEAVRNPEEQSNYSVEYIQAIEDCEMIRIPYKLTNFLYTVYPEASIIAIKLLAIQYYASTERSALARIPTALGRYLKLERSGIDISRIPQRYLASYLGIRFETLSRLRNRSLENKVLKTA</sequence>
<dbReference type="Proteomes" id="UP000645390">
    <property type="component" value="Unassembled WGS sequence"/>
</dbReference>
<evidence type="ECO:0000313" key="1">
    <source>
        <dbReference type="EMBL" id="GGI27233.1"/>
    </source>
</evidence>
<name>A0ABQ2BLM9_9SPHI</name>